<evidence type="ECO:0000313" key="1">
    <source>
        <dbReference type="EMBL" id="BBX17976.1"/>
    </source>
</evidence>
<keyword evidence="2" id="KW-1185">Reference proteome</keyword>
<organism evidence="1 2">
    <name type="scientific">Mycolicibacterium duvalii</name>
    <dbReference type="NCBI Taxonomy" id="39688"/>
    <lineage>
        <taxon>Bacteria</taxon>
        <taxon>Bacillati</taxon>
        <taxon>Actinomycetota</taxon>
        <taxon>Actinomycetes</taxon>
        <taxon>Mycobacteriales</taxon>
        <taxon>Mycobacteriaceae</taxon>
        <taxon>Mycolicibacterium</taxon>
    </lineage>
</organism>
<dbReference type="AlphaFoldDB" id="A0A7I7K1H6"/>
<evidence type="ECO:0000313" key="2">
    <source>
        <dbReference type="Proteomes" id="UP000467006"/>
    </source>
</evidence>
<proteinExistence type="predicted"/>
<reference evidence="1 2" key="1">
    <citation type="journal article" date="2019" name="Emerg. Microbes Infect.">
        <title>Comprehensive subspecies identification of 175 nontuberculous mycobacteria species based on 7547 genomic profiles.</title>
        <authorList>
            <person name="Matsumoto Y."/>
            <person name="Kinjo T."/>
            <person name="Motooka D."/>
            <person name="Nabeya D."/>
            <person name="Jung N."/>
            <person name="Uechi K."/>
            <person name="Horii T."/>
            <person name="Iida T."/>
            <person name="Fujita J."/>
            <person name="Nakamura S."/>
        </authorList>
    </citation>
    <scope>NUCLEOTIDE SEQUENCE [LARGE SCALE GENOMIC DNA]</scope>
    <source>
        <strain evidence="1 2">JCM 6396</strain>
    </source>
</reference>
<dbReference type="EMBL" id="AP022563">
    <property type="protein sequence ID" value="BBX17976.1"/>
    <property type="molecule type" value="Genomic_DNA"/>
</dbReference>
<accession>A0A7I7K1H6</accession>
<dbReference type="KEGG" id="mdu:MDUV_28360"/>
<protein>
    <submittedName>
        <fullName evidence="1">Uncharacterized protein</fullName>
    </submittedName>
</protein>
<name>A0A7I7K1H6_9MYCO</name>
<sequence length="432" mass="45257">MIVSASAGGASEASLSTISALETREWRARLFLAAAVGILVGALLGALIFSASTSDTTATSYLRLTQQADLVAVAGGASQTTPTTQEIQEGYVAGEVAFLSGEGFAQAVGDKLGKSEPATFEVTQNGNTAVVSISSTAPSASEAIRTVGTAVDLYRQHLAQRADEQLRAVLPVLAQWTRDEPGVERREQLRWLRERLELQANPSSMLSVLQPPTANDPSTNQWLVGAVLGALFLGSLFPSILMRRRRRAGRLSSDPEIVDAIDAVLVPAVPLRQPPRHSWGRPQATLARTLWAQLPASAAAPRVVVVLGASESSGSATVAALLGFAAAEEGPARTITLAELDGDELTLPNHGATAVIDVGVLGESRLVSQAIASATDLLVAARLGVDTVAQTLAVRSAAENATLVAVFTHRPWWSRATKPKKRTPPEPAPAEA</sequence>
<dbReference type="Proteomes" id="UP000467006">
    <property type="component" value="Chromosome"/>
</dbReference>
<gene>
    <name evidence="1" type="ORF">MDUV_28360</name>
</gene>